<sequence>MRRAMAAYAGDIDVTDVWRILGDEPGALLVDVRTDMEWRTVGVPDLTAIGRAPVFLEWQTAPTMAVNPAFLEMLDAAVAARGLDRDAPVYFLCRSGARSQSAAMAATAHGYGAAYNVAGGFEGPPGPDGRRGSVDGWQAKGLPWTRDPGA</sequence>
<dbReference type="GO" id="GO:0016740">
    <property type="term" value="F:transferase activity"/>
    <property type="evidence" value="ECO:0007669"/>
    <property type="project" value="UniProtKB-KW"/>
</dbReference>
<reference evidence="3 4" key="1">
    <citation type="submission" date="2019-03" db="EMBL/GenBank/DDBJ databases">
        <title>Genomic Encyclopedia of Type Strains, Phase IV (KMG-IV): sequencing the most valuable type-strain genomes for metagenomic binning, comparative biology and taxonomic classification.</title>
        <authorList>
            <person name="Goeker M."/>
        </authorList>
    </citation>
    <scope>NUCLEOTIDE SEQUENCE [LARGE SCALE GENOMIC DNA]</scope>
    <source>
        <strain evidence="3 4">DSM 102969</strain>
    </source>
</reference>
<accession>A0A4R6R7Z9</accession>
<name>A0A4R6R7Z9_9HYPH</name>
<dbReference type="PROSITE" id="PS50206">
    <property type="entry name" value="RHODANESE_3"/>
    <property type="match status" value="1"/>
</dbReference>
<dbReference type="Pfam" id="PF00581">
    <property type="entry name" value="Rhodanese"/>
    <property type="match status" value="1"/>
</dbReference>
<evidence type="ECO:0000313" key="4">
    <source>
        <dbReference type="Proteomes" id="UP000294547"/>
    </source>
</evidence>
<proteinExistence type="predicted"/>
<evidence type="ECO:0000313" key="3">
    <source>
        <dbReference type="EMBL" id="TDP82022.1"/>
    </source>
</evidence>
<dbReference type="PANTHER" id="PTHR47377">
    <property type="entry name" value="RHODANESE-LIKE DOMAIN-CONTAINING PROTEIN 4, CHLOROPLASTIC"/>
    <property type="match status" value="1"/>
</dbReference>
<feature type="domain" description="Rhodanese" evidence="2">
    <location>
        <begin position="23"/>
        <end position="146"/>
    </location>
</feature>
<keyword evidence="3" id="KW-0808">Transferase</keyword>
<feature type="region of interest" description="Disordered" evidence="1">
    <location>
        <begin position="124"/>
        <end position="150"/>
    </location>
</feature>
<dbReference type="SMART" id="SM00450">
    <property type="entry name" value="RHOD"/>
    <property type="match status" value="1"/>
</dbReference>
<evidence type="ECO:0000256" key="1">
    <source>
        <dbReference type="SAM" id="MobiDB-lite"/>
    </source>
</evidence>
<evidence type="ECO:0000259" key="2">
    <source>
        <dbReference type="PROSITE" id="PS50206"/>
    </source>
</evidence>
<comment type="caution">
    <text evidence="3">The sequence shown here is derived from an EMBL/GenBank/DDBJ whole genome shotgun (WGS) entry which is preliminary data.</text>
</comment>
<gene>
    <name evidence="3" type="ORF">EDD54_4283</name>
</gene>
<dbReference type="PANTHER" id="PTHR47377:SF1">
    <property type="entry name" value="RHODANESE-LIKE DOMAIN-CONTAINING PROTEIN 4, CHLOROPLASTIC"/>
    <property type="match status" value="1"/>
</dbReference>
<protein>
    <submittedName>
        <fullName evidence="3">Thiosulfate sulfurtransferase</fullName>
    </submittedName>
</protein>
<dbReference type="Proteomes" id="UP000294547">
    <property type="component" value="Unassembled WGS sequence"/>
</dbReference>
<dbReference type="EMBL" id="SNXY01000011">
    <property type="protein sequence ID" value="TDP82022.1"/>
    <property type="molecule type" value="Genomic_DNA"/>
</dbReference>
<keyword evidence="4" id="KW-1185">Reference proteome</keyword>
<dbReference type="InterPro" id="IPR001763">
    <property type="entry name" value="Rhodanese-like_dom"/>
</dbReference>
<dbReference type="InterPro" id="IPR036873">
    <property type="entry name" value="Rhodanese-like_dom_sf"/>
</dbReference>
<dbReference type="AlphaFoldDB" id="A0A4R6R7Z9"/>
<dbReference type="Gene3D" id="3.40.250.10">
    <property type="entry name" value="Rhodanese-like domain"/>
    <property type="match status" value="1"/>
</dbReference>
<dbReference type="InterPro" id="IPR044240">
    <property type="entry name" value="STR4-like"/>
</dbReference>
<dbReference type="SUPFAM" id="SSF52821">
    <property type="entry name" value="Rhodanese/Cell cycle control phosphatase"/>
    <property type="match status" value="1"/>
</dbReference>
<organism evidence="3 4">
    <name type="scientific">Oharaeibacter diazotrophicus</name>
    <dbReference type="NCBI Taxonomy" id="1920512"/>
    <lineage>
        <taxon>Bacteria</taxon>
        <taxon>Pseudomonadati</taxon>
        <taxon>Pseudomonadota</taxon>
        <taxon>Alphaproteobacteria</taxon>
        <taxon>Hyphomicrobiales</taxon>
        <taxon>Pleomorphomonadaceae</taxon>
        <taxon>Oharaeibacter</taxon>
    </lineage>
</organism>